<sequence>MSRWEMNFGWRQPKRMTTEEGNIMLFVNGILGDCMKKVQCAP</sequence>
<evidence type="ECO:0000313" key="2">
    <source>
        <dbReference type="Proteomes" id="UP000015500"/>
    </source>
</evidence>
<dbReference type="HOGENOM" id="CLU_3252113_0_0_9"/>
<dbReference type="KEGG" id="gjf:M493_02075"/>
<organism evidence="1 2">
    <name type="scientific">Geobacillus genomosp. 3</name>
    <dbReference type="NCBI Taxonomy" id="1921421"/>
    <lineage>
        <taxon>Bacteria</taxon>
        <taxon>Bacillati</taxon>
        <taxon>Bacillota</taxon>
        <taxon>Bacilli</taxon>
        <taxon>Bacillales</taxon>
        <taxon>Anoxybacillaceae</taxon>
        <taxon>Geobacillus</taxon>
    </lineage>
</organism>
<dbReference type="EMBL" id="CP006254">
    <property type="protein sequence ID" value="AGT30749.1"/>
    <property type="molecule type" value="Genomic_DNA"/>
</dbReference>
<dbReference type="Proteomes" id="UP000015500">
    <property type="component" value="Chromosome"/>
</dbReference>
<proteinExistence type="predicted"/>
<accession>S5YVN6</accession>
<gene>
    <name evidence="1" type="ORF">M493_02075</name>
</gene>
<dbReference type="AlphaFoldDB" id="S5YVN6"/>
<name>S5YVN6_GEOG3</name>
<reference evidence="1 2" key="1">
    <citation type="journal article" date="2014" name="Genome Announc.">
        <title>Complete Genome Sequence of the Thermophilic Polychlorinated Biphenyl Degrader Geobacillus sp. Strain JF8 (NBRC 109937).</title>
        <authorList>
            <person name="Shintani M."/>
            <person name="Ohtsubo Y."/>
            <person name="Fukuda K."/>
            <person name="Hosoyama A."/>
            <person name="Ohji S."/>
            <person name="Yamazoe A."/>
            <person name="Fujita N."/>
            <person name="Nagata Y."/>
            <person name="Tsuda M."/>
            <person name="Hatta T."/>
            <person name="Kimbara K."/>
        </authorList>
    </citation>
    <scope>NUCLEOTIDE SEQUENCE [LARGE SCALE GENOMIC DNA]</scope>
    <source>
        <strain evidence="1 2">JF8</strain>
    </source>
</reference>
<protein>
    <submittedName>
        <fullName evidence="1">Uncharacterized protein</fullName>
    </submittedName>
</protein>
<evidence type="ECO:0000313" key="1">
    <source>
        <dbReference type="EMBL" id="AGT30749.1"/>
    </source>
</evidence>
<keyword evidence="2" id="KW-1185">Reference proteome</keyword>